<dbReference type="InterPro" id="IPR006127">
    <property type="entry name" value="ZnuA-like"/>
</dbReference>
<dbReference type="GO" id="GO:0030001">
    <property type="term" value="P:metal ion transport"/>
    <property type="evidence" value="ECO:0007669"/>
    <property type="project" value="InterPro"/>
</dbReference>
<gene>
    <name evidence="7" type="primary">psaA</name>
    <name evidence="7" type="ORF">NRB20_11190</name>
</gene>
<dbReference type="Proteomes" id="UP000438448">
    <property type="component" value="Unassembled WGS sequence"/>
</dbReference>
<dbReference type="InterPro" id="IPR006128">
    <property type="entry name" value="Lipoprotein_PsaA-like"/>
</dbReference>
<dbReference type="PROSITE" id="PS51257">
    <property type="entry name" value="PROKAR_LIPOPROTEIN"/>
    <property type="match status" value="1"/>
</dbReference>
<evidence type="ECO:0000256" key="6">
    <source>
        <dbReference type="SAM" id="SignalP"/>
    </source>
</evidence>
<evidence type="ECO:0000256" key="4">
    <source>
        <dbReference type="ARBA" id="ARBA00022729"/>
    </source>
</evidence>
<comment type="similarity">
    <text evidence="5">Belongs to the bacterial solute-binding protein 9 family.</text>
</comment>
<dbReference type="PRINTS" id="PR00690">
    <property type="entry name" value="ADHESNFAMILY"/>
</dbReference>
<keyword evidence="3" id="KW-0479">Metal-binding</keyword>
<name>A0A7K0CX18_9NOCA</name>
<dbReference type="EMBL" id="WEGK01000002">
    <property type="protein sequence ID" value="MQY18050.1"/>
    <property type="molecule type" value="Genomic_DNA"/>
</dbReference>
<dbReference type="PANTHER" id="PTHR42953">
    <property type="entry name" value="HIGH-AFFINITY ZINC UPTAKE SYSTEM PROTEIN ZNUA-RELATED"/>
    <property type="match status" value="1"/>
</dbReference>
<dbReference type="Pfam" id="PF01297">
    <property type="entry name" value="ZnuA"/>
    <property type="match status" value="1"/>
</dbReference>
<dbReference type="GO" id="GO:0046872">
    <property type="term" value="F:metal ion binding"/>
    <property type="evidence" value="ECO:0007669"/>
    <property type="project" value="UniProtKB-KW"/>
</dbReference>
<keyword evidence="2 5" id="KW-0813">Transport</keyword>
<evidence type="ECO:0000313" key="7">
    <source>
        <dbReference type="EMBL" id="MQY18050.1"/>
    </source>
</evidence>
<accession>A0A7K0CX18</accession>
<dbReference type="InterPro" id="IPR050492">
    <property type="entry name" value="Bact_metal-bind_prot9"/>
</dbReference>
<dbReference type="AlphaFoldDB" id="A0A7K0CX18"/>
<evidence type="ECO:0000256" key="1">
    <source>
        <dbReference type="ARBA" id="ARBA00004196"/>
    </source>
</evidence>
<dbReference type="SUPFAM" id="SSF53807">
    <property type="entry name" value="Helical backbone' metal receptor"/>
    <property type="match status" value="1"/>
</dbReference>
<keyword evidence="8" id="KW-1185">Reference proteome</keyword>
<dbReference type="GO" id="GO:0030313">
    <property type="term" value="C:cell envelope"/>
    <property type="evidence" value="ECO:0007669"/>
    <property type="project" value="UniProtKB-SubCell"/>
</dbReference>
<dbReference type="GO" id="GO:0007155">
    <property type="term" value="P:cell adhesion"/>
    <property type="evidence" value="ECO:0007669"/>
    <property type="project" value="InterPro"/>
</dbReference>
<proteinExistence type="inferred from homology"/>
<dbReference type="PANTHER" id="PTHR42953:SF1">
    <property type="entry name" value="METAL-BINDING PROTEIN HI_0362-RELATED"/>
    <property type="match status" value="1"/>
</dbReference>
<evidence type="ECO:0000256" key="3">
    <source>
        <dbReference type="ARBA" id="ARBA00022723"/>
    </source>
</evidence>
<dbReference type="Gene3D" id="3.40.50.1980">
    <property type="entry name" value="Nitrogenase molybdenum iron protein domain"/>
    <property type="match status" value="2"/>
</dbReference>
<keyword evidence="4 6" id="KW-0732">Signal</keyword>
<protein>
    <submittedName>
        <fullName evidence="7">Manganese ABC transporter substrate-binding lipoprotein</fullName>
    </submittedName>
</protein>
<feature type="chain" id="PRO_5029604168" evidence="6">
    <location>
        <begin position="20"/>
        <end position="296"/>
    </location>
</feature>
<feature type="signal peptide" evidence="6">
    <location>
        <begin position="1"/>
        <end position="19"/>
    </location>
</feature>
<keyword evidence="7" id="KW-0449">Lipoprotein</keyword>
<evidence type="ECO:0000256" key="2">
    <source>
        <dbReference type="ARBA" id="ARBA00022448"/>
    </source>
</evidence>
<evidence type="ECO:0000256" key="5">
    <source>
        <dbReference type="RuleBase" id="RU003512"/>
    </source>
</evidence>
<reference evidence="7 8" key="1">
    <citation type="submission" date="2019-10" db="EMBL/GenBank/DDBJ databases">
        <title>Nocardia macrotermitis sp. nov. and Nocardia aurantia sp. nov., isolated from the gut of fungus growing-termite Macrotermes natalensis.</title>
        <authorList>
            <person name="Benndorf R."/>
            <person name="Schwitalla J."/>
            <person name="Martin K."/>
            <person name="De Beer W."/>
            <person name="Kaster A.-K."/>
            <person name="Vollmers J."/>
            <person name="Poulsen M."/>
            <person name="Beemelmanns C."/>
        </authorList>
    </citation>
    <scope>NUCLEOTIDE SEQUENCE [LARGE SCALE GENOMIC DNA]</scope>
    <source>
        <strain evidence="7 8">RB20</strain>
    </source>
</reference>
<comment type="caution">
    <text evidence="7">The sequence shown here is derived from an EMBL/GenBank/DDBJ whole genome shotgun (WGS) entry which is preliminary data.</text>
</comment>
<dbReference type="RefSeq" id="WP_319944503.1">
    <property type="nucleotide sequence ID" value="NZ_WEGK01000002.1"/>
</dbReference>
<evidence type="ECO:0000313" key="8">
    <source>
        <dbReference type="Proteomes" id="UP000438448"/>
    </source>
</evidence>
<organism evidence="7 8">
    <name type="scientific">Nocardia macrotermitis</name>
    <dbReference type="NCBI Taxonomy" id="2585198"/>
    <lineage>
        <taxon>Bacteria</taxon>
        <taxon>Bacillati</taxon>
        <taxon>Actinomycetota</taxon>
        <taxon>Actinomycetes</taxon>
        <taxon>Mycobacteriales</taxon>
        <taxon>Nocardiaceae</taxon>
        <taxon>Nocardia</taxon>
    </lineage>
</organism>
<comment type="subcellular location">
    <subcellularLocation>
        <location evidence="1">Cell envelope</location>
    </subcellularLocation>
</comment>
<sequence>MSRGLIARVAVIALGVATAATLTACGTSKNDSGKPSIVASTNVWGSVAAAVAGSDAQVSSIISSPTDDPHSYQTTPEDAAKIHDADLVIYNGGDYDEFAEKAADGRGKPTIDAFKLRPAAAAQDENEHVWYDVKTVAAVATKIAAELGSLDKAHAQAYTDRAIQFDSKLKNITAITDQIATAHPKAPVLQTEPIAHYLLLAADADDRTPHPFEEAIEQGTDPAPADLAAVRDLLNNKQVRALVYNIQTEDKTTQNVAATAKAAGIPVVNVTETLPEGTDYLGWQTQNANALAAALN</sequence>